<dbReference type="GO" id="GO:0003697">
    <property type="term" value="F:single-stranded DNA binding"/>
    <property type="evidence" value="ECO:0007669"/>
    <property type="project" value="InterPro"/>
</dbReference>
<name>A0A132NTF5_GIAIN</name>
<dbReference type="Pfam" id="PF10263">
    <property type="entry name" value="SprT-like"/>
    <property type="match status" value="1"/>
</dbReference>
<dbReference type="OrthoDB" id="5236983at2759"/>
<gene>
    <name evidence="2" type="ORF">QR46_2658</name>
</gene>
<evidence type="ECO:0000313" key="2">
    <source>
        <dbReference type="EMBL" id="KWX13374.1"/>
    </source>
</evidence>
<dbReference type="InterPro" id="IPR006640">
    <property type="entry name" value="SprT-like_domain"/>
</dbReference>
<evidence type="ECO:0000313" key="3">
    <source>
        <dbReference type="Proteomes" id="UP000070089"/>
    </source>
</evidence>
<dbReference type="GO" id="GO:0031593">
    <property type="term" value="F:polyubiquitin modification-dependent protein binding"/>
    <property type="evidence" value="ECO:0007669"/>
    <property type="project" value="TreeGrafter"/>
</dbReference>
<dbReference type="EMBL" id="JXTI01000072">
    <property type="protein sequence ID" value="KWX13374.1"/>
    <property type="molecule type" value="Genomic_DNA"/>
</dbReference>
<dbReference type="GO" id="GO:0006974">
    <property type="term" value="P:DNA damage response"/>
    <property type="evidence" value="ECO:0007669"/>
    <property type="project" value="InterPro"/>
</dbReference>
<dbReference type="PANTHER" id="PTHR21220">
    <property type="entry name" value="DNA-DEPENDENT METALLOPROTEASE SPRTN"/>
    <property type="match status" value="1"/>
</dbReference>
<reference evidence="2 3" key="1">
    <citation type="journal article" date="2015" name="Mol. Biochem. Parasitol.">
        <title>Identification of polymorphic genes for use in assemblage B genotyping assays through comparative genomics of multiple assemblage B Giardia duodenalis isolates.</title>
        <authorList>
            <person name="Wielinga C."/>
            <person name="Thompson R.C."/>
            <person name="Monis P."/>
            <person name="Ryan U."/>
        </authorList>
    </citation>
    <scope>NUCLEOTIDE SEQUENCE [LARGE SCALE GENOMIC DNA]</scope>
    <source>
        <strain evidence="2 3">BAH15c1</strain>
    </source>
</reference>
<protein>
    <submittedName>
        <fullName evidence="2">Putative SprT related family protein</fullName>
    </submittedName>
</protein>
<dbReference type="PANTHER" id="PTHR21220:SF0">
    <property type="entry name" value="DNA-DEPENDENT METALLOPROTEASE SPRTN"/>
    <property type="match status" value="1"/>
</dbReference>
<evidence type="ECO:0000259" key="1">
    <source>
        <dbReference type="SMART" id="SM00731"/>
    </source>
</evidence>
<organism evidence="2 3">
    <name type="scientific">Giardia duodenalis assemblage B</name>
    <dbReference type="NCBI Taxonomy" id="1394984"/>
    <lineage>
        <taxon>Eukaryota</taxon>
        <taxon>Metamonada</taxon>
        <taxon>Diplomonadida</taxon>
        <taxon>Hexamitidae</taxon>
        <taxon>Giardiinae</taxon>
        <taxon>Giardia</taxon>
    </lineage>
</organism>
<sequence>MLVNIVYSASSVMRSAKARTSGCSGIKMDNELLLNFFSAPPPTSQELETYHWPFGDVHTLFRHFNEAFFDNCLRDVIVQWSNKLTRSAGLCKYRGTRTEEHSPIVIILSAPLLQYRSQHDLLDVLVHEMIHAYLFRLKIFERVHHGPIWHAQAHRINQATGLTIRAYHNYYREVRYLARQRALKRIPVIDLSDSVIDLTND</sequence>
<feature type="domain" description="SprT-like" evidence="1">
    <location>
        <begin position="55"/>
        <end position="188"/>
    </location>
</feature>
<dbReference type="SMART" id="SM00731">
    <property type="entry name" value="SprT"/>
    <property type="match status" value="1"/>
</dbReference>
<dbReference type="Proteomes" id="UP000070089">
    <property type="component" value="Unassembled WGS sequence"/>
</dbReference>
<dbReference type="InterPro" id="IPR044245">
    <property type="entry name" value="Spartan"/>
</dbReference>
<dbReference type="GO" id="GO:0004222">
    <property type="term" value="F:metalloendopeptidase activity"/>
    <property type="evidence" value="ECO:0007669"/>
    <property type="project" value="InterPro"/>
</dbReference>
<accession>A0A132NTF5</accession>
<comment type="caution">
    <text evidence="2">The sequence shown here is derived from an EMBL/GenBank/DDBJ whole genome shotgun (WGS) entry which is preliminary data.</text>
</comment>
<dbReference type="GO" id="GO:0005634">
    <property type="term" value="C:nucleus"/>
    <property type="evidence" value="ECO:0007669"/>
    <property type="project" value="TreeGrafter"/>
</dbReference>
<dbReference type="VEuPathDB" id="GiardiaDB:QR46_2658"/>
<proteinExistence type="predicted"/>
<dbReference type="AlphaFoldDB" id="A0A132NTF5"/>